<feature type="region of interest" description="Disordered" evidence="5">
    <location>
        <begin position="83"/>
        <end position="121"/>
    </location>
</feature>
<accession>A0A7J7IV42</accession>
<dbReference type="OrthoDB" id="16535at2759"/>
<organism evidence="6 7">
    <name type="scientific">Bugula neritina</name>
    <name type="common">Brown bryozoan</name>
    <name type="synonym">Sertularia neritina</name>
    <dbReference type="NCBI Taxonomy" id="10212"/>
    <lineage>
        <taxon>Eukaryota</taxon>
        <taxon>Metazoa</taxon>
        <taxon>Spiralia</taxon>
        <taxon>Lophotrochozoa</taxon>
        <taxon>Bryozoa</taxon>
        <taxon>Gymnolaemata</taxon>
        <taxon>Cheilostomatida</taxon>
        <taxon>Flustrina</taxon>
        <taxon>Buguloidea</taxon>
        <taxon>Bugulidae</taxon>
        <taxon>Bugula</taxon>
    </lineage>
</organism>
<evidence type="ECO:0000256" key="4">
    <source>
        <dbReference type="ARBA" id="ARBA00023128"/>
    </source>
</evidence>
<evidence type="ECO:0000256" key="5">
    <source>
        <dbReference type="SAM" id="MobiDB-lite"/>
    </source>
</evidence>
<evidence type="ECO:0000256" key="3">
    <source>
        <dbReference type="ARBA" id="ARBA00022946"/>
    </source>
</evidence>
<dbReference type="Proteomes" id="UP000593567">
    <property type="component" value="Unassembled WGS sequence"/>
</dbReference>
<feature type="compositionally biased region" description="Basic and acidic residues" evidence="5">
    <location>
        <begin position="83"/>
        <end position="95"/>
    </location>
</feature>
<keyword evidence="7" id="KW-1185">Reference proteome</keyword>
<evidence type="ECO:0000313" key="7">
    <source>
        <dbReference type="Proteomes" id="UP000593567"/>
    </source>
</evidence>
<dbReference type="PANTHER" id="PTHR13126:SF0">
    <property type="entry name" value="ATP SYNTHASE MITOCHONDRIAL F1 COMPLEX ASSEMBLY FACTOR 1"/>
    <property type="match status" value="1"/>
</dbReference>
<dbReference type="Pfam" id="PF06644">
    <property type="entry name" value="ATP11"/>
    <property type="match status" value="1"/>
</dbReference>
<evidence type="ECO:0000256" key="1">
    <source>
        <dbReference type="ARBA" id="ARBA00004173"/>
    </source>
</evidence>
<keyword evidence="4" id="KW-0496">Mitochondrion</keyword>
<dbReference type="PANTHER" id="PTHR13126">
    <property type="entry name" value="CHAPERONE ATP11"/>
    <property type="match status" value="1"/>
</dbReference>
<dbReference type="GO" id="GO:0033615">
    <property type="term" value="P:mitochondrial proton-transporting ATP synthase complex assembly"/>
    <property type="evidence" value="ECO:0007669"/>
    <property type="project" value="TreeGrafter"/>
</dbReference>
<protein>
    <submittedName>
        <fullName evidence="6">ATPAF1</fullName>
    </submittedName>
</protein>
<evidence type="ECO:0000256" key="2">
    <source>
        <dbReference type="ARBA" id="ARBA00009116"/>
    </source>
</evidence>
<evidence type="ECO:0000313" key="6">
    <source>
        <dbReference type="EMBL" id="KAF6017710.1"/>
    </source>
</evidence>
<dbReference type="EMBL" id="VXIV02003366">
    <property type="protein sequence ID" value="KAF6017710.1"/>
    <property type="molecule type" value="Genomic_DNA"/>
</dbReference>
<dbReference type="GO" id="GO:0005739">
    <property type="term" value="C:mitochondrion"/>
    <property type="evidence" value="ECO:0007669"/>
    <property type="project" value="UniProtKB-SubCell"/>
</dbReference>
<keyword evidence="3" id="KW-0809">Transit peptide</keyword>
<comment type="similarity">
    <text evidence="2">Belongs to the ATP11 family.</text>
</comment>
<proteinExistence type="inferred from homology"/>
<gene>
    <name evidence="6" type="ORF">EB796_023992</name>
</gene>
<reference evidence="6" key="1">
    <citation type="submission" date="2020-06" db="EMBL/GenBank/DDBJ databases">
        <title>Draft genome of Bugula neritina, a colonial animal packing powerful symbionts and potential medicines.</title>
        <authorList>
            <person name="Rayko M."/>
        </authorList>
    </citation>
    <scope>NUCLEOTIDE SEQUENCE [LARGE SCALE GENOMIC DNA]</scope>
    <source>
        <strain evidence="6">Kwan_BN1</strain>
    </source>
</reference>
<dbReference type="AlphaFoldDB" id="A0A7J7IV42"/>
<sequence>MHAKRLLNAAFNIRAPAATSVANQPTSALLTHLAKLSTYDKPAAPTIEENTYYDKYREKLEKIKQSKPQEYEAAMKKIYGEKNKPAEAKQAESDVKGSSVLERMKSSSVSHSQTPQSSKRKSLDSIIKLELLQDKSSEEIGQIWNQYYATKENVLFATLPVGKYHRLREKGNECPMFVYALPRESGYEFMLGQCTNDDWYFTPLLAYQTHGEYAPYSLSVQYYTELADARGIVLMKGEISQEDLKPELATLLVHQTQFMYGSEENFKLVKSMHTNPNEFKHMDIVELCKKAGIF</sequence>
<comment type="subcellular location">
    <subcellularLocation>
        <location evidence="1">Mitochondrion</location>
    </subcellularLocation>
</comment>
<name>A0A7J7IV42_BUGNE</name>
<dbReference type="InterPro" id="IPR010591">
    <property type="entry name" value="ATP11"/>
</dbReference>
<comment type="caution">
    <text evidence="6">The sequence shown here is derived from an EMBL/GenBank/DDBJ whole genome shotgun (WGS) entry which is preliminary data.</text>
</comment>
<feature type="compositionally biased region" description="Low complexity" evidence="5">
    <location>
        <begin position="106"/>
        <end position="117"/>
    </location>
</feature>